<sequence length="226" mass="24182">MDFPRLVCVSDRAVLVELGARAGDEVQARVWALDHALATDPVAGQVEVVPALVNLLVVFDPMVTDHAAVRADLRDRLAVAGAAAVSGAEREVLVCYDGEFGRDLAAVAAQTGLDEEAVIAAHLAGEYRVAMYGFSPGYAYLSGLDESLRLPRKAAPVRGVAAGSVIIAGRQCLVTTLTMPTGWWIVGRSPTRVLTGDAARPFLFDVGDRVRFRRVGLDDFHRAERA</sequence>
<evidence type="ECO:0000259" key="4">
    <source>
        <dbReference type="SMART" id="SM00796"/>
    </source>
</evidence>
<dbReference type="SUPFAM" id="SSF50891">
    <property type="entry name" value="Cyclophilin-like"/>
    <property type="match status" value="1"/>
</dbReference>
<evidence type="ECO:0000313" key="5">
    <source>
        <dbReference type="EMBL" id="MBU9698720.1"/>
    </source>
</evidence>
<dbReference type="InterPro" id="IPR029000">
    <property type="entry name" value="Cyclophilin-like_dom_sf"/>
</dbReference>
<dbReference type="GO" id="GO:0016787">
    <property type="term" value="F:hydrolase activity"/>
    <property type="evidence" value="ECO:0007669"/>
    <property type="project" value="UniProtKB-KW"/>
</dbReference>
<dbReference type="PANTHER" id="PTHR34698:SF2">
    <property type="entry name" value="5-OXOPROLINASE SUBUNIT B"/>
    <property type="match status" value="1"/>
</dbReference>
<comment type="caution">
    <text evidence="5">The sequence shown here is derived from an EMBL/GenBank/DDBJ whole genome shotgun (WGS) entry which is preliminary data.</text>
</comment>
<dbReference type="Proteomes" id="UP000731907">
    <property type="component" value="Unassembled WGS sequence"/>
</dbReference>
<dbReference type="PANTHER" id="PTHR34698">
    <property type="entry name" value="5-OXOPROLINASE SUBUNIT B"/>
    <property type="match status" value="1"/>
</dbReference>
<dbReference type="EMBL" id="JAAATX020000008">
    <property type="protein sequence ID" value="MBU9698720.1"/>
    <property type="molecule type" value="Genomic_DNA"/>
</dbReference>
<dbReference type="Gene3D" id="3.30.1360.40">
    <property type="match status" value="1"/>
</dbReference>
<keyword evidence="6" id="KW-1185">Reference proteome</keyword>
<reference evidence="5 6" key="1">
    <citation type="submission" date="2021-06" db="EMBL/GenBank/DDBJ databases">
        <title>Rhodobacteraceae bacterium strain HSP-20.</title>
        <authorList>
            <person name="Chen W.-M."/>
        </authorList>
    </citation>
    <scope>NUCLEOTIDE SEQUENCE [LARGE SCALE GENOMIC DNA]</scope>
    <source>
        <strain evidence="5 6">HSP-20</strain>
    </source>
</reference>
<dbReference type="SUPFAM" id="SSF160467">
    <property type="entry name" value="PH0987 N-terminal domain-like"/>
    <property type="match status" value="1"/>
</dbReference>
<dbReference type="InterPro" id="IPR010016">
    <property type="entry name" value="PxpB"/>
</dbReference>
<evidence type="ECO:0000256" key="2">
    <source>
        <dbReference type="ARBA" id="ARBA00022801"/>
    </source>
</evidence>
<keyword evidence="2 5" id="KW-0378">Hydrolase</keyword>
<proteinExistence type="predicted"/>
<evidence type="ECO:0000313" key="6">
    <source>
        <dbReference type="Proteomes" id="UP000731907"/>
    </source>
</evidence>
<dbReference type="RefSeq" id="WP_161762835.1">
    <property type="nucleotide sequence ID" value="NZ_JAAATX020000008.1"/>
</dbReference>
<evidence type="ECO:0000256" key="1">
    <source>
        <dbReference type="ARBA" id="ARBA00022741"/>
    </source>
</evidence>
<keyword evidence="1" id="KW-0547">Nucleotide-binding</keyword>
<organism evidence="5 6">
    <name type="scientific">Paragemmobacter amnigenus</name>
    <dbReference type="NCBI Taxonomy" id="2852097"/>
    <lineage>
        <taxon>Bacteria</taxon>
        <taxon>Pseudomonadati</taxon>
        <taxon>Pseudomonadota</taxon>
        <taxon>Alphaproteobacteria</taxon>
        <taxon>Rhodobacterales</taxon>
        <taxon>Paracoccaceae</taxon>
        <taxon>Paragemmobacter</taxon>
    </lineage>
</organism>
<dbReference type="InterPro" id="IPR003833">
    <property type="entry name" value="CT_C_D"/>
</dbReference>
<dbReference type="Pfam" id="PF02682">
    <property type="entry name" value="CT_C_D"/>
    <property type="match status" value="1"/>
</dbReference>
<evidence type="ECO:0000256" key="3">
    <source>
        <dbReference type="ARBA" id="ARBA00022840"/>
    </source>
</evidence>
<dbReference type="SMART" id="SM00796">
    <property type="entry name" value="AHS1"/>
    <property type="match status" value="1"/>
</dbReference>
<dbReference type="Gene3D" id="2.40.100.10">
    <property type="entry name" value="Cyclophilin-like"/>
    <property type="match status" value="1"/>
</dbReference>
<name>A0ABS6J4P1_9RHOB</name>
<gene>
    <name evidence="5" type="ORF">GU927_012785</name>
</gene>
<accession>A0ABS6J4P1</accession>
<protein>
    <submittedName>
        <fullName evidence="5">Allophanate hydrolase subunit 1</fullName>
    </submittedName>
</protein>
<keyword evidence="3" id="KW-0067">ATP-binding</keyword>
<feature type="domain" description="Carboxyltransferase" evidence="4">
    <location>
        <begin position="4"/>
        <end position="204"/>
    </location>
</feature>